<dbReference type="Pfam" id="PF20137">
    <property type="entry name" value="BubE"/>
    <property type="match status" value="1"/>
</dbReference>
<dbReference type="RefSeq" id="WP_250196987.1">
    <property type="nucleotide sequence ID" value="NZ_CP097636.1"/>
</dbReference>
<dbReference type="EMBL" id="CP097636">
    <property type="protein sequence ID" value="URI08767.1"/>
    <property type="molecule type" value="Genomic_DNA"/>
</dbReference>
<dbReference type="Proteomes" id="UP001056201">
    <property type="component" value="Chromosome 2"/>
</dbReference>
<organism evidence="1 2">
    <name type="scientific">Aquincola tertiaricarbonis</name>
    <dbReference type="NCBI Taxonomy" id="391953"/>
    <lineage>
        <taxon>Bacteria</taxon>
        <taxon>Pseudomonadati</taxon>
        <taxon>Pseudomonadota</taxon>
        <taxon>Betaproteobacteria</taxon>
        <taxon>Burkholderiales</taxon>
        <taxon>Sphaerotilaceae</taxon>
        <taxon>Aquincola</taxon>
    </lineage>
</organism>
<proteinExistence type="predicted"/>
<accession>A0ABY4S613</accession>
<reference evidence="1" key="1">
    <citation type="submission" date="2022-05" db="EMBL/GenBank/DDBJ databases">
        <title>An RpoN-dependent PEP-CTERM gene is involved in floc formation of an Aquincola tertiaricarbonis strain.</title>
        <authorList>
            <person name="Qiu D."/>
            <person name="Xia M."/>
        </authorList>
    </citation>
    <scope>NUCLEOTIDE SEQUENCE</scope>
    <source>
        <strain evidence="1">RN12</strain>
    </source>
</reference>
<protein>
    <submittedName>
        <fullName evidence="1">DUF6527 family protein</fullName>
    </submittedName>
</protein>
<keyword evidence="2" id="KW-1185">Reference proteome</keyword>
<evidence type="ECO:0000313" key="2">
    <source>
        <dbReference type="Proteomes" id="UP001056201"/>
    </source>
</evidence>
<gene>
    <name evidence="1" type="ORF">MW290_24635</name>
</gene>
<evidence type="ECO:0000313" key="1">
    <source>
        <dbReference type="EMBL" id="URI08767.1"/>
    </source>
</evidence>
<name>A0ABY4S613_AQUTE</name>
<sequence>MGLLSPILRNVEGGGLMWWCPGCDGPHCIQTGEGPGPRWGWNGDALRPTFTPSVLVQGVGLTPAGQAQADAWFEAGCPQPAPKFENQATVCHSFVTDGQMQMLSDCTHALAGQTVPIPPWQPDAD</sequence>
<dbReference type="InterPro" id="IPR045384">
    <property type="entry name" value="DUF6527"/>
</dbReference>